<dbReference type="InterPro" id="IPR005097">
    <property type="entry name" value="Sacchrp_dh_NADP-bd"/>
</dbReference>
<dbReference type="Gene3D" id="3.40.50.720">
    <property type="entry name" value="NAD(P)-binding Rossmann-like Domain"/>
    <property type="match status" value="1"/>
</dbReference>
<comment type="caution">
    <text evidence="4">The sequence shown here is derived from an EMBL/GenBank/DDBJ whole genome shotgun (WGS) entry which is preliminary data.</text>
</comment>
<evidence type="ECO:0000256" key="1">
    <source>
        <dbReference type="ARBA" id="ARBA00038048"/>
    </source>
</evidence>
<reference evidence="5" key="2">
    <citation type="submission" date="2013-04" db="EMBL/GenBank/DDBJ databases">
        <title>Genomic mechanisms accounting for the adaptation to parasitism in nematode-trapping fungi.</title>
        <authorList>
            <person name="Ahren D.G."/>
        </authorList>
    </citation>
    <scope>NUCLEOTIDE SEQUENCE [LARGE SCALE GENOMIC DNA]</scope>
    <source>
        <strain evidence="5">CBS 200.50</strain>
    </source>
</reference>
<dbReference type="eggNOG" id="KOG2733">
    <property type="taxonomic scope" value="Eukaryota"/>
</dbReference>
<feature type="domain" description="Saccharopine dehydrogenase NADP binding" evidence="3">
    <location>
        <begin position="9"/>
        <end position="139"/>
    </location>
</feature>
<dbReference type="HOGENOM" id="CLU_031002_0_1_1"/>
<comment type="similarity">
    <text evidence="1">Belongs to the saccharopine dehydrogenase family.</text>
</comment>
<dbReference type="GO" id="GO:0005811">
    <property type="term" value="C:lipid droplet"/>
    <property type="evidence" value="ECO:0007669"/>
    <property type="project" value="TreeGrafter"/>
</dbReference>
<reference evidence="4 5" key="1">
    <citation type="journal article" date="2013" name="PLoS Genet.">
        <title>Genomic mechanisms accounting for the adaptation to parasitism in nematode-trapping fungi.</title>
        <authorList>
            <person name="Meerupati T."/>
            <person name="Andersson K.M."/>
            <person name="Friman E."/>
            <person name="Kumar D."/>
            <person name="Tunlid A."/>
            <person name="Ahren D."/>
        </authorList>
    </citation>
    <scope>NUCLEOTIDE SEQUENCE [LARGE SCALE GENOMIC DNA]</scope>
    <source>
        <strain evidence="4 5">CBS 200.50</strain>
    </source>
</reference>
<dbReference type="AlphaFoldDB" id="S8A5S7"/>
<accession>S8A5S7</accession>
<evidence type="ECO:0000313" key="5">
    <source>
        <dbReference type="Proteomes" id="UP000015100"/>
    </source>
</evidence>
<dbReference type="Pfam" id="PF03435">
    <property type="entry name" value="Sacchrp_dh_NADP"/>
    <property type="match status" value="1"/>
</dbReference>
<name>S8A5S7_DACHA</name>
<dbReference type="GO" id="GO:0005739">
    <property type="term" value="C:mitochondrion"/>
    <property type="evidence" value="ECO:0007669"/>
    <property type="project" value="TreeGrafter"/>
</dbReference>
<dbReference type="InterPro" id="IPR051276">
    <property type="entry name" value="Saccharopine_DH-like_oxidrdct"/>
</dbReference>
<dbReference type="Proteomes" id="UP000015100">
    <property type="component" value="Unassembled WGS sequence"/>
</dbReference>
<sequence length="422" mass="46329">MPKDARLDIVLFGATGFTGWICAKYISKVAPKSLQWAIAGRSQDKLNDKLKELRKEFPDRALPETIVAGLDEVSAVKLASSAKVVITTVGPYCRYGSGLVKACAEAGTHYVDCTGEHIWVLEMVTKYHETANQTGALIVPQSAFESAPADLLSYKIASTIRKKYNSETKDVTFALHNLNGGASGGTIETFLSVVEIFGLAKLARSSQPLALSPINRPYSAPSHLPVFSHPTLGILTPWLQHTPDRGIVMRSWGLTKQYKPEKTWGDNFSFTEYKRCKNFFEGIATWITITFLSVGVIFSPFRWIARKFVTQPGSGPDQNFDLSKRGNLEWRAVGVVDSEEQGKKGKKVLGRFWFDNGEAYAITALMIAEAAFAILDLKNGKGVDDECLANIIGGGVLTPTCLGETYIERLDHAGVKIEAREL</sequence>
<dbReference type="InterPro" id="IPR036291">
    <property type="entry name" value="NAD(P)-bd_dom_sf"/>
</dbReference>
<dbReference type="SUPFAM" id="SSF51735">
    <property type="entry name" value="NAD(P)-binding Rossmann-fold domains"/>
    <property type="match status" value="1"/>
</dbReference>
<evidence type="ECO:0000256" key="2">
    <source>
        <dbReference type="SAM" id="Phobius"/>
    </source>
</evidence>
<dbReference type="GO" id="GO:0005886">
    <property type="term" value="C:plasma membrane"/>
    <property type="evidence" value="ECO:0007669"/>
    <property type="project" value="TreeGrafter"/>
</dbReference>
<dbReference type="OrthoDB" id="10268090at2759"/>
<keyword evidence="5" id="KW-1185">Reference proteome</keyword>
<dbReference type="PANTHER" id="PTHR12286:SF5">
    <property type="entry name" value="SACCHAROPINE DEHYDROGENASE-LIKE OXIDOREDUCTASE"/>
    <property type="match status" value="1"/>
</dbReference>
<keyword evidence="2" id="KW-1133">Transmembrane helix</keyword>
<feature type="transmembrane region" description="Helical" evidence="2">
    <location>
        <begin position="283"/>
        <end position="305"/>
    </location>
</feature>
<dbReference type="EMBL" id="AQGS01000575">
    <property type="protein sequence ID" value="EPS38335.1"/>
    <property type="molecule type" value="Genomic_DNA"/>
</dbReference>
<evidence type="ECO:0000259" key="3">
    <source>
        <dbReference type="Pfam" id="PF03435"/>
    </source>
</evidence>
<dbReference type="PANTHER" id="PTHR12286">
    <property type="entry name" value="SACCHAROPINE DEHYDROGENASE-LIKE OXIDOREDUCTASE"/>
    <property type="match status" value="1"/>
</dbReference>
<proteinExistence type="inferred from homology"/>
<keyword evidence="2" id="KW-0472">Membrane</keyword>
<keyword evidence="2" id="KW-0812">Transmembrane</keyword>
<organism evidence="4 5">
    <name type="scientific">Dactylellina haptotyla (strain CBS 200.50)</name>
    <name type="common">Nematode-trapping fungus</name>
    <name type="synonym">Monacrosporium haptotylum</name>
    <dbReference type="NCBI Taxonomy" id="1284197"/>
    <lineage>
        <taxon>Eukaryota</taxon>
        <taxon>Fungi</taxon>
        <taxon>Dikarya</taxon>
        <taxon>Ascomycota</taxon>
        <taxon>Pezizomycotina</taxon>
        <taxon>Orbiliomycetes</taxon>
        <taxon>Orbiliales</taxon>
        <taxon>Orbiliaceae</taxon>
        <taxon>Dactylellina</taxon>
    </lineage>
</organism>
<protein>
    <recommendedName>
        <fullName evidence="3">Saccharopine dehydrogenase NADP binding domain-containing protein</fullName>
    </recommendedName>
</protein>
<evidence type="ECO:0000313" key="4">
    <source>
        <dbReference type="EMBL" id="EPS38335.1"/>
    </source>
</evidence>
<dbReference type="GO" id="GO:0009247">
    <property type="term" value="P:glycolipid biosynthetic process"/>
    <property type="evidence" value="ECO:0007669"/>
    <property type="project" value="TreeGrafter"/>
</dbReference>
<gene>
    <name evidence="4" type="ORF">H072_8032</name>
</gene>
<dbReference type="OMA" id="ATWITIT"/>